<keyword evidence="3" id="KW-1185">Reference proteome</keyword>
<gene>
    <name evidence="2" type="ORF">JT25_003570</name>
</gene>
<evidence type="ECO:0000313" key="2">
    <source>
        <dbReference type="EMBL" id="AMK75573.1"/>
    </source>
</evidence>
<feature type="region of interest" description="Disordered" evidence="1">
    <location>
        <begin position="1"/>
        <end position="24"/>
    </location>
</feature>
<dbReference type="Proteomes" id="UP000030512">
    <property type="component" value="Chromosome"/>
</dbReference>
<proteinExistence type="predicted"/>
<evidence type="ECO:0000256" key="1">
    <source>
        <dbReference type="SAM" id="MobiDB-lite"/>
    </source>
</evidence>
<name>A0A140E599_9GAMM</name>
<accession>A0A140E599</accession>
<organism evidence="2 3">
    <name type="scientific">Methylomonas denitrificans</name>
    <dbReference type="NCBI Taxonomy" id="1538553"/>
    <lineage>
        <taxon>Bacteria</taxon>
        <taxon>Pseudomonadati</taxon>
        <taxon>Pseudomonadota</taxon>
        <taxon>Gammaproteobacteria</taxon>
        <taxon>Methylococcales</taxon>
        <taxon>Methylococcaceae</taxon>
        <taxon>Methylomonas</taxon>
    </lineage>
</organism>
<dbReference type="AlphaFoldDB" id="A0A140E599"/>
<evidence type="ECO:0000313" key="3">
    <source>
        <dbReference type="Proteomes" id="UP000030512"/>
    </source>
</evidence>
<sequence>MHRVLRRGWEAPSENPVRTRGAQDQSDIRAAFSLDTFFWRSKRKYLGCRAETRLTKNCRDSDTNPNNPASNRNFGVILFIVQVQNTITQAIFSTIPLQNSIHRAPDRTIGVILSNDQAQSSTNRENFFIVRARNSIIRAIFSTIPVQNSIHQARNRTVGVILSNARASSSNDGENYSNVQAFF</sequence>
<dbReference type="EMBL" id="CP014476">
    <property type="protein sequence ID" value="AMK75573.1"/>
    <property type="molecule type" value="Genomic_DNA"/>
</dbReference>
<dbReference type="KEGG" id="mdn:JT25_003570"/>
<reference evidence="2 3" key="1">
    <citation type="journal article" date="2015" name="Environ. Microbiol.">
        <title>Methane oxidation coupled to nitrate reduction under hypoxia by the Gammaproteobacterium Methylomonas denitrificans, sp. nov. type strain FJG1.</title>
        <authorList>
            <person name="Kits K.D."/>
            <person name="Klotz M.G."/>
            <person name="Stein L.Y."/>
        </authorList>
    </citation>
    <scope>NUCLEOTIDE SEQUENCE [LARGE SCALE GENOMIC DNA]</scope>
    <source>
        <strain evidence="2 3">FJG1</strain>
    </source>
</reference>
<protein>
    <submittedName>
        <fullName evidence="2">Uncharacterized protein</fullName>
    </submittedName>
</protein>